<dbReference type="AlphaFoldDB" id="A0A6N7Z6M5"/>
<keyword evidence="6" id="KW-1185">Reference proteome</keyword>
<dbReference type="PANTHER" id="PTHR43150:SF2">
    <property type="entry name" value="HYPERKINETIC, ISOFORM M"/>
    <property type="match status" value="1"/>
</dbReference>
<organism evidence="5 6">
    <name type="scientific">Amycolatopsis pithecellobii</name>
    <dbReference type="NCBI Taxonomy" id="664692"/>
    <lineage>
        <taxon>Bacteria</taxon>
        <taxon>Bacillati</taxon>
        <taxon>Actinomycetota</taxon>
        <taxon>Actinomycetes</taxon>
        <taxon>Pseudonocardiales</taxon>
        <taxon>Pseudonocardiaceae</taxon>
        <taxon>Amycolatopsis</taxon>
    </lineage>
</organism>
<sequence length="317" mass="34680">MKFRRVGRWGLEVSVIGFGSWPAAAEDDADAARILEHAYDAGVRFFDTANFYQDGHREQLVGRTLSRYPRESYVLATKVSFPIGEPPNNQGLSRKHIVEQCDASLRRLGVDHVDLYQCHRFEPDTPLDETCRTMDDLVRLGKIVYWGVTSWPASGVADAVSLCTQRGWALPISDQEQYSALYRVPEDGVFGECRKAGLGQLAWSPLAMGVLAGRYTSAAELPSGSRATKPEGRWMARLLNEDTVGAVNAARALADDAGISLAQLALVWALERPGMSSVVVGASSERQLSDTVKAAELTPDPGLLAEYDRLLSPVAIR</sequence>
<evidence type="ECO:0000313" key="5">
    <source>
        <dbReference type="EMBL" id="MTD57599.1"/>
    </source>
</evidence>
<comment type="caution">
    <text evidence="5">The sequence shown here is derived from an EMBL/GenBank/DDBJ whole genome shotgun (WGS) entry which is preliminary data.</text>
</comment>
<proteinExistence type="inferred from homology"/>
<dbReference type="InterPro" id="IPR036812">
    <property type="entry name" value="NAD(P)_OxRdtase_dom_sf"/>
</dbReference>
<evidence type="ECO:0000256" key="2">
    <source>
        <dbReference type="ARBA" id="ARBA00022857"/>
    </source>
</evidence>
<name>A0A6N7Z6M5_9PSEU</name>
<keyword evidence="3" id="KW-0560">Oxidoreductase</keyword>
<evidence type="ECO:0000256" key="3">
    <source>
        <dbReference type="ARBA" id="ARBA00023002"/>
    </source>
</evidence>
<gene>
    <name evidence="5" type="ORF">GKO32_27025</name>
</gene>
<dbReference type="Gene3D" id="3.20.20.100">
    <property type="entry name" value="NADP-dependent oxidoreductase domain"/>
    <property type="match status" value="1"/>
</dbReference>
<dbReference type="InterPro" id="IPR023210">
    <property type="entry name" value="NADP_OxRdtase_dom"/>
</dbReference>
<dbReference type="PANTHER" id="PTHR43150">
    <property type="entry name" value="HYPERKINETIC, ISOFORM M"/>
    <property type="match status" value="1"/>
</dbReference>
<evidence type="ECO:0000256" key="1">
    <source>
        <dbReference type="ARBA" id="ARBA00006515"/>
    </source>
</evidence>
<evidence type="ECO:0000259" key="4">
    <source>
        <dbReference type="Pfam" id="PF00248"/>
    </source>
</evidence>
<dbReference type="InterPro" id="IPR005399">
    <property type="entry name" value="K_chnl_volt-dep_bsu_KCNAB-rel"/>
</dbReference>
<protein>
    <submittedName>
        <fullName evidence="5">Aldo/keto reductase</fullName>
    </submittedName>
</protein>
<keyword evidence="2" id="KW-0521">NADP</keyword>
<comment type="similarity">
    <text evidence="1">Belongs to the shaker potassium channel beta subunit family.</text>
</comment>
<dbReference type="Pfam" id="PF00248">
    <property type="entry name" value="Aldo_ket_red"/>
    <property type="match status" value="1"/>
</dbReference>
<dbReference type="Proteomes" id="UP000440096">
    <property type="component" value="Unassembled WGS sequence"/>
</dbReference>
<dbReference type="SUPFAM" id="SSF51430">
    <property type="entry name" value="NAD(P)-linked oxidoreductase"/>
    <property type="match status" value="1"/>
</dbReference>
<dbReference type="RefSeq" id="WP_154759727.1">
    <property type="nucleotide sequence ID" value="NZ_WMBA01000051.1"/>
</dbReference>
<dbReference type="PRINTS" id="PR01577">
    <property type="entry name" value="KCNABCHANNEL"/>
</dbReference>
<dbReference type="GO" id="GO:0016491">
    <property type="term" value="F:oxidoreductase activity"/>
    <property type="evidence" value="ECO:0007669"/>
    <property type="project" value="UniProtKB-KW"/>
</dbReference>
<accession>A0A6N7Z6M5</accession>
<dbReference type="EMBL" id="WMBA01000051">
    <property type="protein sequence ID" value="MTD57599.1"/>
    <property type="molecule type" value="Genomic_DNA"/>
</dbReference>
<reference evidence="5 6" key="1">
    <citation type="submission" date="2019-11" db="EMBL/GenBank/DDBJ databases">
        <title>Draft genome of Amycolatopsis RM579.</title>
        <authorList>
            <person name="Duangmal K."/>
            <person name="Mingma R."/>
        </authorList>
    </citation>
    <scope>NUCLEOTIDE SEQUENCE [LARGE SCALE GENOMIC DNA]</scope>
    <source>
        <strain evidence="5 6">RM579</strain>
    </source>
</reference>
<feature type="domain" description="NADP-dependent oxidoreductase" evidence="4">
    <location>
        <begin position="16"/>
        <end position="298"/>
    </location>
</feature>
<dbReference type="OrthoDB" id="9768793at2"/>
<evidence type="ECO:0000313" key="6">
    <source>
        <dbReference type="Proteomes" id="UP000440096"/>
    </source>
</evidence>